<evidence type="ECO:0000313" key="12">
    <source>
        <dbReference type="Proteomes" id="UP000078368"/>
    </source>
</evidence>
<keyword evidence="4 9" id="KW-1015">Disulfide bond</keyword>
<dbReference type="InterPro" id="IPR017937">
    <property type="entry name" value="Thioredoxin_CS"/>
</dbReference>
<evidence type="ECO:0000256" key="8">
    <source>
        <dbReference type="PIRSR" id="PIRSR000077-1"/>
    </source>
</evidence>
<dbReference type="Gene3D" id="3.40.30.10">
    <property type="entry name" value="Glutaredoxin"/>
    <property type="match status" value="1"/>
</dbReference>
<evidence type="ECO:0000256" key="9">
    <source>
        <dbReference type="PIRSR" id="PIRSR000077-4"/>
    </source>
</evidence>
<keyword evidence="5 9" id="KW-0676">Redox-active center</keyword>
<dbReference type="PIRSF" id="PIRSF000077">
    <property type="entry name" value="Thioredoxin"/>
    <property type="match status" value="1"/>
</dbReference>
<dbReference type="PANTHER" id="PTHR45663">
    <property type="entry name" value="GEO12009P1"/>
    <property type="match status" value="1"/>
</dbReference>
<dbReference type="PRINTS" id="PR00421">
    <property type="entry name" value="THIOREDOXIN"/>
</dbReference>
<evidence type="ECO:0000256" key="7">
    <source>
        <dbReference type="PIRNR" id="PIRNR000077"/>
    </source>
</evidence>
<feature type="domain" description="Thioredoxin" evidence="10">
    <location>
        <begin position="1"/>
        <end position="104"/>
    </location>
</feature>
<evidence type="ECO:0000256" key="6">
    <source>
        <dbReference type="NCBIfam" id="TIGR01068"/>
    </source>
</evidence>
<reference evidence="11 12" key="1">
    <citation type="submission" date="2016-04" db="EMBL/GenBank/DDBJ databases">
        <title>Peptidophaga gingivicola gen. nov., sp. nov., isolated from human subgingival plaque.</title>
        <authorList>
            <person name="Beall C.J."/>
            <person name="Mokrzan E.M."/>
            <person name="Griffen A.L."/>
            <person name="Leys E.J."/>
        </authorList>
    </citation>
    <scope>NUCLEOTIDE SEQUENCE [LARGE SCALE GENOMIC DNA]</scope>
    <source>
        <strain evidence="11 12">BA112</strain>
    </source>
</reference>
<comment type="similarity">
    <text evidence="1 7">Belongs to the thioredoxin family.</text>
</comment>
<evidence type="ECO:0000313" key="11">
    <source>
        <dbReference type="EMBL" id="OAP86780.1"/>
    </source>
</evidence>
<dbReference type="EMBL" id="LVZK01000001">
    <property type="protein sequence ID" value="OAP86780.1"/>
    <property type="molecule type" value="Genomic_DNA"/>
</dbReference>
<comment type="caution">
    <text evidence="11">The sequence shown here is derived from an EMBL/GenBank/DDBJ whole genome shotgun (WGS) entry which is preliminary data.</text>
</comment>
<evidence type="ECO:0000256" key="4">
    <source>
        <dbReference type="ARBA" id="ARBA00023157"/>
    </source>
</evidence>
<dbReference type="NCBIfam" id="TIGR01068">
    <property type="entry name" value="thioredoxin"/>
    <property type="match status" value="1"/>
</dbReference>
<dbReference type="InterPro" id="IPR013766">
    <property type="entry name" value="Thioredoxin_domain"/>
</dbReference>
<dbReference type="PROSITE" id="PS51352">
    <property type="entry name" value="THIOREDOXIN_2"/>
    <property type="match status" value="1"/>
</dbReference>
<proteinExistence type="inferred from homology"/>
<evidence type="ECO:0000259" key="10">
    <source>
        <dbReference type="PROSITE" id="PS51352"/>
    </source>
</evidence>
<gene>
    <name evidence="11" type="ORF">A4H34_06635</name>
</gene>
<evidence type="ECO:0000256" key="3">
    <source>
        <dbReference type="ARBA" id="ARBA00022982"/>
    </source>
</evidence>
<sequence>MATQAVTIDNFNDTIKEGIVLLDFWASWCGPCRQFAPVFEAASEAHPDVVFGKVDTEDQQALAGEFGITSIPTVMAFRDGVRVFSQAGALPKASLEDLIKQVKELDMDEVRTKINEMKG</sequence>
<dbReference type="RefSeq" id="WP_009198892.1">
    <property type="nucleotide sequence ID" value="NZ_LVZK01000001.1"/>
</dbReference>
<dbReference type="GO" id="GO:0015035">
    <property type="term" value="F:protein-disulfide reductase activity"/>
    <property type="evidence" value="ECO:0007669"/>
    <property type="project" value="UniProtKB-UniRule"/>
</dbReference>
<dbReference type="FunFam" id="3.40.30.10:FF:000155">
    <property type="entry name" value="Thioredoxin"/>
    <property type="match status" value="1"/>
</dbReference>
<dbReference type="PANTHER" id="PTHR45663:SF40">
    <property type="entry name" value="THIOREDOXIN 2"/>
    <property type="match status" value="1"/>
</dbReference>
<dbReference type="AlphaFoldDB" id="A0A179B5S4"/>
<dbReference type="Proteomes" id="UP000078368">
    <property type="component" value="Unassembled WGS sequence"/>
</dbReference>
<evidence type="ECO:0000256" key="1">
    <source>
        <dbReference type="ARBA" id="ARBA00008987"/>
    </source>
</evidence>
<dbReference type="PROSITE" id="PS00194">
    <property type="entry name" value="THIOREDOXIN_1"/>
    <property type="match status" value="1"/>
</dbReference>
<keyword evidence="3" id="KW-0249">Electron transport</keyword>
<protein>
    <recommendedName>
        <fullName evidence="6 7">Thioredoxin</fullName>
    </recommendedName>
</protein>
<dbReference type="CDD" id="cd02947">
    <property type="entry name" value="TRX_family"/>
    <property type="match status" value="1"/>
</dbReference>
<dbReference type="InterPro" id="IPR005746">
    <property type="entry name" value="Thioredoxin"/>
</dbReference>
<dbReference type="GO" id="GO:0005829">
    <property type="term" value="C:cytosol"/>
    <property type="evidence" value="ECO:0007669"/>
    <property type="project" value="TreeGrafter"/>
</dbReference>
<accession>A0A179B5S4</accession>
<feature type="active site" description="Nucleophile" evidence="8">
    <location>
        <position position="29"/>
    </location>
</feature>
<keyword evidence="2" id="KW-0813">Transport</keyword>
<feature type="site" description="Contributes to redox potential value" evidence="8">
    <location>
        <position position="30"/>
    </location>
</feature>
<name>A0A179B5S4_9ACTO</name>
<evidence type="ECO:0000256" key="5">
    <source>
        <dbReference type="ARBA" id="ARBA00023284"/>
    </source>
</evidence>
<evidence type="ECO:0000256" key="2">
    <source>
        <dbReference type="ARBA" id="ARBA00022448"/>
    </source>
</evidence>
<feature type="disulfide bond" description="Redox-active" evidence="9">
    <location>
        <begin position="29"/>
        <end position="32"/>
    </location>
</feature>
<dbReference type="STRING" id="1823756.A4H34_06635"/>
<dbReference type="SUPFAM" id="SSF52833">
    <property type="entry name" value="Thioredoxin-like"/>
    <property type="match status" value="1"/>
</dbReference>
<organism evidence="11 12">
    <name type="scientific">Peptidiphaga gingivicola</name>
    <dbReference type="NCBI Taxonomy" id="2741497"/>
    <lineage>
        <taxon>Bacteria</taxon>
        <taxon>Bacillati</taxon>
        <taxon>Actinomycetota</taxon>
        <taxon>Actinomycetes</taxon>
        <taxon>Actinomycetales</taxon>
        <taxon>Actinomycetaceae</taxon>
        <taxon>Peptidiphaga</taxon>
    </lineage>
</organism>
<dbReference type="InterPro" id="IPR036249">
    <property type="entry name" value="Thioredoxin-like_sf"/>
</dbReference>
<feature type="site" description="Contributes to redox potential value" evidence="8">
    <location>
        <position position="31"/>
    </location>
</feature>
<keyword evidence="12" id="KW-1185">Reference proteome</keyword>
<dbReference type="OrthoDB" id="9790390at2"/>
<feature type="active site" description="Nucleophile" evidence="8">
    <location>
        <position position="32"/>
    </location>
</feature>
<dbReference type="Pfam" id="PF00085">
    <property type="entry name" value="Thioredoxin"/>
    <property type="match status" value="1"/>
</dbReference>
<feature type="site" description="Deprotonates C-terminal active site Cys" evidence="8">
    <location>
        <position position="23"/>
    </location>
</feature>